<dbReference type="AlphaFoldDB" id="A0A094Z0U7"/>
<comment type="caution">
    <text evidence="5">The sequence shown here is derived from an EMBL/GenBank/DDBJ whole genome shotgun (WGS) entry which is preliminary data.</text>
</comment>
<keyword evidence="5" id="KW-0282">Flagellum</keyword>
<dbReference type="InterPro" id="IPR005648">
    <property type="entry name" value="FlgD"/>
</dbReference>
<dbReference type="Proteomes" id="UP000033731">
    <property type="component" value="Unassembled WGS sequence"/>
</dbReference>
<keyword evidence="6" id="KW-1185">Reference proteome</keyword>
<dbReference type="GO" id="GO:0044781">
    <property type="term" value="P:bacterial-type flagellum organization"/>
    <property type="evidence" value="ECO:0007669"/>
    <property type="project" value="UniProtKB-KW"/>
</dbReference>
<accession>A0A094Z0U7</accession>
<gene>
    <name evidence="5" type="ORF">DJ66_0025</name>
</gene>
<keyword evidence="5" id="KW-0969">Cilium</keyword>
<name>A0A094Z0U7_9HYPH</name>
<keyword evidence="3" id="KW-1005">Bacterial flagellum biogenesis</keyword>
<protein>
    <recommendedName>
        <fullName evidence="2">Basal-body rod modification protein FlgD</fullName>
    </recommendedName>
</protein>
<proteinExistence type="inferred from homology"/>
<sequence length="131" mass="14297">MEINTEVNSTQKELLPSKPNTMMGHDAFFKLLIAQMKHQDPTEPMKASEQVAQLAVFSQMEQSVQMNTNLKELLNSNNLAQASSYIGKNIENVDGSMSGIVKTVQVSSTGLTAITAENQEIPIKTGIRVSS</sequence>
<dbReference type="NCBIfam" id="NF004670">
    <property type="entry name" value="PRK06009.1"/>
    <property type="match status" value="1"/>
</dbReference>
<evidence type="ECO:0000256" key="3">
    <source>
        <dbReference type="ARBA" id="ARBA00022795"/>
    </source>
</evidence>
<evidence type="ECO:0000256" key="2">
    <source>
        <dbReference type="ARBA" id="ARBA00016013"/>
    </source>
</evidence>
<dbReference type="EMBL" id="JMTK01000001">
    <property type="protein sequence ID" value="KJZ82425.1"/>
    <property type="molecule type" value="Genomic_DNA"/>
</dbReference>
<dbReference type="Pfam" id="PF03963">
    <property type="entry name" value="FlgD"/>
    <property type="match status" value="1"/>
</dbReference>
<dbReference type="PATRIC" id="fig|556287.8.peg.25"/>
<evidence type="ECO:0000313" key="5">
    <source>
        <dbReference type="EMBL" id="KJZ82425.1"/>
    </source>
</evidence>
<keyword evidence="5" id="KW-0966">Cell projection</keyword>
<evidence type="ECO:0000256" key="1">
    <source>
        <dbReference type="ARBA" id="ARBA00010577"/>
    </source>
</evidence>
<organism evidence="5 6">
    <name type="scientific">Candidatus Liberibacter solanacearum</name>
    <dbReference type="NCBI Taxonomy" id="556287"/>
    <lineage>
        <taxon>Bacteria</taxon>
        <taxon>Pseudomonadati</taxon>
        <taxon>Pseudomonadota</taxon>
        <taxon>Alphaproteobacteria</taxon>
        <taxon>Hyphomicrobiales</taxon>
        <taxon>Rhizobiaceae</taxon>
        <taxon>Liberibacter</taxon>
    </lineage>
</organism>
<reference evidence="5 6" key="1">
    <citation type="journal article" date="2015" name="Phytopathology">
        <title>Genomes of Candidatus Liberibacter solanacearum haplotype A from New Zealand and the USA suggest significant genome plasticity in the species.</title>
        <authorList>
            <person name="Thompson S.M."/>
            <person name="Johnson C.P."/>
            <person name="Lu A.Y."/>
            <person name="Frampton R.A."/>
            <person name="Sullivan K.L."/>
            <person name="Fiers M.W."/>
            <person name="Crowhurst R.N."/>
            <person name="Pitman A.R."/>
            <person name="Scott I."/>
            <person name="Gudmestad N.C."/>
            <person name="Smith G.R."/>
        </authorList>
    </citation>
    <scope>NUCLEOTIDE SEQUENCE [LARGE SCALE GENOMIC DNA]</scope>
    <source>
        <strain evidence="5 6">LsoNZ1</strain>
    </source>
</reference>
<evidence type="ECO:0000313" key="6">
    <source>
        <dbReference type="Proteomes" id="UP000033731"/>
    </source>
</evidence>
<comment type="similarity">
    <text evidence="1">Belongs to the FlgD family.</text>
</comment>
<comment type="function">
    <text evidence="4">Required for flagellar hook formation. May act as a scaffolding protein.</text>
</comment>
<dbReference type="RefSeq" id="WP_034441414.1">
    <property type="nucleotide sequence ID" value="NZ_JMTK01000001.1"/>
</dbReference>
<evidence type="ECO:0000256" key="4">
    <source>
        <dbReference type="ARBA" id="ARBA00024746"/>
    </source>
</evidence>